<organism evidence="8 9">
    <name type="scientific">Anoxybacteroides tepidamans</name>
    <dbReference type="NCBI Taxonomy" id="265948"/>
    <lineage>
        <taxon>Bacteria</taxon>
        <taxon>Bacillati</taxon>
        <taxon>Bacillota</taxon>
        <taxon>Bacilli</taxon>
        <taxon>Bacillales</taxon>
        <taxon>Anoxybacillaceae</taxon>
        <taxon>Anoxybacteroides</taxon>
    </lineage>
</organism>
<dbReference type="AlphaFoldDB" id="A0A7W8MVJ7"/>
<evidence type="ECO:0000256" key="2">
    <source>
        <dbReference type="ARBA" id="ARBA00012400"/>
    </source>
</evidence>
<dbReference type="Pfam" id="PF22440">
    <property type="entry name" value="SirC_C"/>
    <property type="match status" value="1"/>
</dbReference>
<keyword evidence="8" id="KW-0456">Lyase</keyword>
<dbReference type="EMBL" id="JACHEP010000010">
    <property type="protein sequence ID" value="MBB5324973.1"/>
    <property type="molecule type" value="Genomic_DNA"/>
</dbReference>
<proteinExistence type="predicted"/>
<dbReference type="InterPro" id="IPR042518">
    <property type="entry name" value="SirC_C"/>
</dbReference>
<keyword evidence="5" id="KW-0627">Porphyrin biosynthesis</keyword>
<keyword evidence="3 8" id="KW-0560">Oxidoreductase</keyword>
<dbReference type="UniPathway" id="UPA00262">
    <property type="reaction ID" value="UER00222"/>
</dbReference>
<dbReference type="NCBIfam" id="TIGR01470">
    <property type="entry name" value="cysG_Nterm"/>
    <property type="match status" value="1"/>
</dbReference>
<feature type="domain" description="Siroheme synthase central" evidence="7">
    <location>
        <begin position="117"/>
        <end position="143"/>
    </location>
</feature>
<gene>
    <name evidence="8" type="ORF">HNQ34_002072</name>
</gene>
<evidence type="ECO:0000313" key="8">
    <source>
        <dbReference type="EMBL" id="MBB5324973.1"/>
    </source>
</evidence>
<dbReference type="PANTHER" id="PTHR35330">
    <property type="entry name" value="SIROHEME BIOSYNTHESIS PROTEIN MET8"/>
    <property type="match status" value="1"/>
</dbReference>
<evidence type="ECO:0000313" key="9">
    <source>
        <dbReference type="Proteomes" id="UP000520011"/>
    </source>
</evidence>
<dbReference type="InterPro" id="IPR006367">
    <property type="entry name" value="Sirohaem_synthase_N"/>
</dbReference>
<protein>
    <recommendedName>
        <fullName evidence="2">precorrin-2 dehydrogenase</fullName>
        <ecNumber evidence="2">1.3.1.76</ecNumber>
    </recommendedName>
</protein>
<dbReference type="GO" id="GO:0004325">
    <property type="term" value="F:ferrochelatase activity"/>
    <property type="evidence" value="ECO:0007669"/>
    <property type="project" value="InterPro"/>
</dbReference>
<keyword evidence="9" id="KW-1185">Reference proteome</keyword>
<dbReference type="Pfam" id="PF13241">
    <property type="entry name" value="NAD_binding_7"/>
    <property type="match status" value="1"/>
</dbReference>
<dbReference type="InterPro" id="IPR028281">
    <property type="entry name" value="Sirohaem_synthase_central"/>
</dbReference>
<comment type="pathway">
    <text evidence="1">Porphyrin-containing compound metabolism; siroheme biosynthesis; sirohydrochlorin from precorrin-2: step 1/1.</text>
</comment>
<reference evidence="8 9" key="1">
    <citation type="submission" date="2020-08" db="EMBL/GenBank/DDBJ databases">
        <title>Genomic Encyclopedia of Type Strains, Phase IV (KMG-IV): sequencing the most valuable type-strain genomes for metagenomic binning, comparative biology and taxonomic classification.</title>
        <authorList>
            <person name="Goeker M."/>
        </authorList>
    </citation>
    <scope>NUCLEOTIDE SEQUENCE [LARGE SCALE GENOMIC DNA]</scope>
    <source>
        <strain evidence="8 9">DSM 16325</strain>
    </source>
</reference>
<evidence type="ECO:0000256" key="5">
    <source>
        <dbReference type="ARBA" id="ARBA00023244"/>
    </source>
</evidence>
<comment type="caution">
    <text evidence="8">The sequence shown here is derived from an EMBL/GenBank/DDBJ whole genome shotgun (WGS) entry which is preliminary data.</text>
</comment>
<dbReference type="NCBIfam" id="NF005222">
    <property type="entry name" value="PRK06718.1"/>
    <property type="match status" value="1"/>
</dbReference>
<comment type="catalytic activity">
    <reaction evidence="6">
        <text>precorrin-2 + NAD(+) = sirohydrochlorin + NADH + 2 H(+)</text>
        <dbReference type="Rhea" id="RHEA:15613"/>
        <dbReference type="ChEBI" id="CHEBI:15378"/>
        <dbReference type="ChEBI" id="CHEBI:57540"/>
        <dbReference type="ChEBI" id="CHEBI:57945"/>
        <dbReference type="ChEBI" id="CHEBI:58351"/>
        <dbReference type="ChEBI" id="CHEBI:58827"/>
        <dbReference type="EC" id="1.3.1.76"/>
    </reaction>
</comment>
<keyword evidence="4" id="KW-0520">NAD</keyword>
<dbReference type="PANTHER" id="PTHR35330:SF1">
    <property type="entry name" value="SIROHEME BIOSYNTHESIS PROTEIN MET8"/>
    <property type="match status" value="1"/>
</dbReference>
<dbReference type="SUPFAM" id="SSF75615">
    <property type="entry name" value="Siroheme synthase middle domains-like"/>
    <property type="match status" value="1"/>
</dbReference>
<evidence type="ECO:0000256" key="4">
    <source>
        <dbReference type="ARBA" id="ARBA00023027"/>
    </source>
</evidence>
<dbReference type="InterPro" id="IPR028161">
    <property type="entry name" value="Met8-like"/>
</dbReference>
<dbReference type="RefSeq" id="WP_183254126.1">
    <property type="nucleotide sequence ID" value="NZ_JACHEP010000010.1"/>
</dbReference>
<accession>A0A7W8MVJ7</accession>
<dbReference type="Gene3D" id="1.10.8.610">
    <property type="entry name" value="SirC, precorrin-2 dehydrogenase, C-terminal helical domain-like"/>
    <property type="match status" value="1"/>
</dbReference>
<sequence length="205" mass="23150">MSYPIMLDMTNKQAVVVGGGKVAERKIRGLKEANANVVVVAPEITEYIQQLADEGALVWRKKYFSPDDVEDAFLIIAATNNREVNKAVAQAAQPYQLINVVDTSAQSNFYVPSIVRRGKLTIAVSTEGASPTLAKKISREIAEMYDEDYGNYIDFLYECRQYILQNVGDSHKKQQLLQAITDEEFRKGANWEKEFQKLFEQVMGE</sequence>
<dbReference type="SUPFAM" id="SSF51735">
    <property type="entry name" value="NAD(P)-binding Rossmann-fold domains"/>
    <property type="match status" value="1"/>
</dbReference>
<evidence type="ECO:0000256" key="1">
    <source>
        <dbReference type="ARBA" id="ARBA00005010"/>
    </source>
</evidence>
<dbReference type="Pfam" id="PF14824">
    <property type="entry name" value="Sirohm_synth_M"/>
    <property type="match status" value="1"/>
</dbReference>
<dbReference type="EC" id="1.3.1.76" evidence="2"/>
<evidence type="ECO:0000256" key="6">
    <source>
        <dbReference type="ARBA" id="ARBA00047561"/>
    </source>
</evidence>
<dbReference type="Gene3D" id="3.40.50.720">
    <property type="entry name" value="NAD(P)-binding Rossmann-like Domain"/>
    <property type="match status" value="1"/>
</dbReference>
<name>A0A7W8MVJ7_9BACL</name>
<evidence type="ECO:0000259" key="7">
    <source>
        <dbReference type="Pfam" id="PF14824"/>
    </source>
</evidence>
<evidence type="ECO:0000256" key="3">
    <source>
        <dbReference type="ARBA" id="ARBA00023002"/>
    </source>
</evidence>
<dbReference type="GO" id="GO:0043115">
    <property type="term" value="F:precorrin-2 dehydrogenase activity"/>
    <property type="evidence" value="ECO:0007669"/>
    <property type="project" value="UniProtKB-EC"/>
</dbReference>
<dbReference type="Proteomes" id="UP000520011">
    <property type="component" value="Unassembled WGS sequence"/>
</dbReference>
<dbReference type="InterPro" id="IPR036291">
    <property type="entry name" value="NAD(P)-bd_dom_sf"/>
</dbReference>
<dbReference type="GO" id="GO:0019354">
    <property type="term" value="P:siroheme biosynthetic process"/>
    <property type="evidence" value="ECO:0007669"/>
    <property type="project" value="UniProtKB-UniPathway"/>
</dbReference>